<comment type="caution">
    <text evidence="1">The sequence shown here is derived from an EMBL/GenBank/DDBJ whole genome shotgun (WGS) entry which is preliminary data.</text>
</comment>
<sequence length="645" mass="70203">MTPASLLHFLEALVWCALLFLSIAGYGALFLRLFAIRRPSVTLAATSGFGVVIFLGGCLNLLHAITAPVLISFTILGLLAAILLRITINETDTPSSTPFLQKPSAASKAVPILLLAAALVFVVRIAATVHTQSYQASDDYNFYLAAPAKMLQLHHYAADPFSERRIMSSIGGNYFLQTLVLAILPLADVQMADRALGLLLLALLSFSLAAEFRLTPPQRAVFALLVFTTPQLTFNLTFVLLPSAFFFALVYLAAHRKLLAANPTLQALLLGAITGVLATTKSTYLPHGVIFVGCFALFQTRRRGLSSGIKTLLLAALSCLIVMAPWMIASHATSGTLFYPSLGKGYQYSAYGLYPAPSGAGLSILLHKVVPFCAPLLFLLGLEWYLGDRDEQGEAILALSAAALCATLLVGIGTGGDSVRRYNYPCIIPAMLLLYIVFSRRRNTFPGSRRWPILQTVTILFIAYTAITTWRNKFTNEFDQIPLGLKAALQDTPIVPPSVTAEYAAVQRAIPTDAGTLATVTNSFLFDYRANAISIADYPGAASLPPGWPSQGDGDLLAQYLLAHNLRYLVCSYADFIPLDHEAIKVLHDPSRTQWIHSEQAILLRSHQQYAELAHTRRHLYDDGQIYVLDLATSTQSPENTPNNP</sequence>
<accession>A0ACC5NZS0</accession>
<evidence type="ECO:0000313" key="1">
    <source>
        <dbReference type="EMBL" id="MBB5340030.1"/>
    </source>
</evidence>
<reference evidence="1" key="1">
    <citation type="submission" date="2020-08" db="EMBL/GenBank/DDBJ databases">
        <title>Genomic Encyclopedia of Type Strains, Phase IV (KMG-V): Genome sequencing to study the core and pangenomes of soil and plant-associated prokaryotes.</title>
        <authorList>
            <person name="Whitman W."/>
        </authorList>
    </citation>
    <scope>NUCLEOTIDE SEQUENCE</scope>
    <source>
        <strain evidence="1">M8UP15</strain>
    </source>
</reference>
<organism evidence="1 2">
    <name type="scientific">Tunturiibacter gelidiferens</name>
    <dbReference type="NCBI Taxonomy" id="3069689"/>
    <lineage>
        <taxon>Bacteria</taxon>
        <taxon>Pseudomonadati</taxon>
        <taxon>Acidobacteriota</taxon>
        <taxon>Terriglobia</taxon>
        <taxon>Terriglobales</taxon>
        <taxon>Acidobacteriaceae</taxon>
        <taxon>Tunturiibacter</taxon>
    </lineage>
</organism>
<dbReference type="Proteomes" id="UP000569005">
    <property type="component" value="Unassembled WGS sequence"/>
</dbReference>
<name>A0ACC5NZS0_9BACT</name>
<keyword evidence="2" id="KW-1185">Reference proteome</keyword>
<protein>
    <submittedName>
        <fullName evidence="1">Uncharacterized protein</fullName>
    </submittedName>
</protein>
<proteinExistence type="predicted"/>
<gene>
    <name evidence="1" type="ORF">HDF13_002363</name>
</gene>
<evidence type="ECO:0000313" key="2">
    <source>
        <dbReference type="Proteomes" id="UP000569005"/>
    </source>
</evidence>
<dbReference type="EMBL" id="JACHEA010000001">
    <property type="protein sequence ID" value="MBB5340030.1"/>
    <property type="molecule type" value="Genomic_DNA"/>
</dbReference>